<accession>A0A7J8XMU4</accession>
<keyword evidence="2" id="KW-1185">Reference proteome</keyword>
<dbReference type="Proteomes" id="UP000593577">
    <property type="component" value="Unassembled WGS sequence"/>
</dbReference>
<protein>
    <submittedName>
        <fullName evidence="1">Uncharacterized protein</fullName>
    </submittedName>
</protein>
<reference evidence="1 2" key="1">
    <citation type="journal article" date="2019" name="Genome Biol. Evol.">
        <title>Insights into the evolution of the New World diploid cottons (Gossypium, subgenus Houzingenia) based on genome sequencing.</title>
        <authorList>
            <person name="Grover C.E."/>
            <person name="Arick M.A. 2nd"/>
            <person name="Thrash A."/>
            <person name="Conover J.L."/>
            <person name="Sanders W.S."/>
            <person name="Peterson D.G."/>
            <person name="Frelichowski J.E."/>
            <person name="Scheffler J.A."/>
            <person name="Scheffler B.E."/>
            <person name="Wendel J.F."/>
        </authorList>
    </citation>
    <scope>NUCLEOTIDE SEQUENCE [LARGE SCALE GENOMIC DNA]</scope>
    <source>
        <strain evidence="1">185</strain>
        <tissue evidence="1">Leaf</tissue>
    </source>
</reference>
<dbReference type="EMBL" id="JABFAA010000008">
    <property type="protein sequence ID" value="MBA0688641.1"/>
    <property type="molecule type" value="Genomic_DNA"/>
</dbReference>
<comment type="caution">
    <text evidence="1">The sequence shown here is derived from an EMBL/GenBank/DDBJ whole genome shotgun (WGS) entry which is preliminary data.</text>
</comment>
<proteinExistence type="predicted"/>
<organism evidence="1 2">
    <name type="scientific">Gossypium aridum</name>
    <name type="common">American cotton</name>
    <name type="synonym">Erioxylum aridum</name>
    <dbReference type="NCBI Taxonomy" id="34290"/>
    <lineage>
        <taxon>Eukaryota</taxon>
        <taxon>Viridiplantae</taxon>
        <taxon>Streptophyta</taxon>
        <taxon>Embryophyta</taxon>
        <taxon>Tracheophyta</taxon>
        <taxon>Spermatophyta</taxon>
        <taxon>Magnoliopsida</taxon>
        <taxon>eudicotyledons</taxon>
        <taxon>Gunneridae</taxon>
        <taxon>Pentapetalae</taxon>
        <taxon>rosids</taxon>
        <taxon>malvids</taxon>
        <taxon>Malvales</taxon>
        <taxon>Malvaceae</taxon>
        <taxon>Malvoideae</taxon>
        <taxon>Gossypium</taxon>
    </lineage>
</organism>
<gene>
    <name evidence="1" type="ORF">Goari_006413</name>
</gene>
<evidence type="ECO:0000313" key="2">
    <source>
        <dbReference type="Proteomes" id="UP000593577"/>
    </source>
</evidence>
<dbReference type="AlphaFoldDB" id="A0A7J8XMU4"/>
<evidence type="ECO:0000313" key="1">
    <source>
        <dbReference type="EMBL" id="MBA0688641.1"/>
    </source>
</evidence>
<sequence>MDNSKPLRRVVYMVGVDGKEIMYALKCERLPKFCYLCDCPISATKSRIGYIAKRGGNLRDRIREKRNGFKNREFSQDGGIYDAIKRENYGKLRNKRKKHKGGNREEVEESPILSVQRKLMEGASPFKLAVGD</sequence>
<name>A0A7J8XMU4_GOSAI</name>